<dbReference type="RefSeq" id="WP_192600763.1">
    <property type="nucleotide sequence ID" value="NZ_JADBEL010000062.1"/>
</dbReference>
<evidence type="ECO:0000313" key="3">
    <source>
        <dbReference type="Proteomes" id="UP000658225"/>
    </source>
</evidence>
<keyword evidence="3" id="KW-1185">Reference proteome</keyword>
<proteinExistence type="predicted"/>
<dbReference type="Proteomes" id="UP000658225">
    <property type="component" value="Unassembled WGS sequence"/>
</dbReference>
<sequence>MDWNTVFAVMKYSFMGIFVIFFVMDIVSKKSYKTYFYIALTIVAIFQTLLWNWSIGFKVGFIVLVIFITVKTISDVSKRGGEIYNDKTSV</sequence>
<dbReference type="EMBL" id="JADBEL010000062">
    <property type="protein sequence ID" value="MBE1557184.1"/>
    <property type="molecule type" value="Genomic_DNA"/>
</dbReference>
<keyword evidence="1" id="KW-0812">Transmembrane</keyword>
<keyword evidence="1" id="KW-1133">Transmembrane helix</keyword>
<evidence type="ECO:0000313" key="2">
    <source>
        <dbReference type="EMBL" id="MBE1557184.1"/>
    </source>
</evidence>
<evidence type="ECO:0000256" key="1">
    <source>
        <dbReference type="SAM" id="Phobius"/>
    </source>
</evidence>
<dbReference type="AlphaFoldDB" id="A0A927MTN4"/>
<accession>A0A927MTN4</accession>
<reference evidence="2" key="1">
    <citation type="submission" date="2020-10" db="EMBL/GenBank/DDBJ databases">
        <title>Genomic Encyclopedia of Type Strains, Phase IV (KMG-IV): sequencing the most valuable type-strain genomes for metagenomic binning, comparative biology and taxonomic classification.</title>
        <authorList>
            <person name="Goeker M."/>
        </authorList>
    </citation>
    <scope>NUCLEOTIDE SEQUENCE</scope>
    <source>
        <strain evidence="2">DSM 13886</strain>
    </source>
</reference>
<keyword evidence="1" id="KW-0472">Membrane</keyword>
<organism evidence="2 3">
    <name type="scientific">Sporosarcina limicola</name>
    <dbReference type="NCBI Taxonomy" id="34101"/>
    <lineage>
        <taxon>Bacteria</taxon>
        <taxon>Bacillati</taxon>
        <taxon>Bacillota</taxon>
        <taxon>Bacilli</taxon>
        <taxon>Bacillales</taxon>
        <taxon>Caryophanaceae</taxon>
        <taxon>Sporosarcina</taxon>
    </lineage>
</organism>
<name>A0A927MTN4_9BACL</name>
<feature type="transmembrane region" description="Helical" evidence="1">
    <location>
        <begin position="6"/>
        <end position="27"/>
    </location>
</feature>
<gene>
    <name evidence="2" type="ORF">H4683_004323</name>
</gene>
<comment type="caution">
    <text evidence="2">The sequence shown here is derived from an EMBL/GenBank/DDBJ whole genome shotgun (WGS) entry which is preliminary data.</text>
</comment>
<protein>
    <submittedName>
        <fullName evidence="2">Fucose permease</fullName>
    </submittedName>
</protein>
<feature type="transmembrane region" description="Helical" evidence="1">
    <location>
        <begin position="59"/>
        <end position="77"/>
    </location>
</feature>